<proteinExistence type="inferred from homology"/>
<dbReference type="GO" id="GO:0003677">
    <property type="term" value="F:DNA binding"/>
    <property type="evidence" value="ECO:0007669"/>
    <property type="project" value="InterPro"/>
</dbReference>
<dbReference type="CDD" id="cd18137">
    <property type="entry name" value="HLD_clamp_pol_III_gamma_tau"/>
    <property type="match status" value="1"/>
</dbReference>
<keyword evidence="6 11" id="KW-0547">Nucleotide-binding</keyword>
<dbReference type="SUPFAM" id="SSF48019">
    <property type="entry name" value="post-AAA+ oligomerization domain-like"/>
    <property type="match status" value="1"/>
</dbReference>
<dbReference type="Pfam" id="PF12169">
    <property type="entry name" value="DNA_pol3_gamma3"/>
    <property type="match status" value="1"/>
</dbReference>
<dbReference type="InterPro" id="IPR022107">
    <property type="entry name" value="DNA_pol_III_gamma/tau_C"/>
</dbReference>
<dbReference type="Gene3D" id="1.10.8.60">
    <property type="match status" value="1"/>
</dbReference>
<dbReference type="FunFam" id="1.10.8.60:FF:000013">
    <property type="entry name" value="DNA polymerase III subunit gamma/tau"/>
    <property type="match status" value="1"/>
</dbReference>
<evidence type="ECO:0000256" key="9">
    <source>
        <dbReference type="ARBA" id="ARBA00022932"/>
    </source>
</evidence>
<protein>
    <recommendedName>
        <fullName evidence="11">DNA polymerase III subunit gamma/tau</fullName>
        <ecNumber evidence="11">2.7.7.7</ecNumber>
    </recommendedName>
</protein>
<dbReference type="InterPro" id="IPR022754">
    <property type="entry name" value="DNA_pol_III_gamma-3"/>
</dbReference>
<gene>
    <name evidence="11" type="primary">dnaX</name>
    <name evidence="14" type="ORF">C725_1535</name>
</gene>
<dbReference type="Gene3D" id="1.20.272.10">
    <property type="match status" value="1"/>
</dbReference>
<dbReference type="SUPFAM" id="SSF52540">
    <property type="entry name" value="P-loop containing nucleoside triphosphate hydrolases"/>
    <property type="match status" value="1"/>
</dbReference>
<dbReference type="OrthoDB" id="9810148at2"/>
<dbReference type="EMBL" id="AMRV01000004">
    <property type="protein sequence ID" value="EMD82937.1"/>
    <property type="molecule type" value="Genomic_DNA"/>
</dbReference>
<evidence type="ECO:0000256" key="5">
    <source>
        <dbReference type="ARBA" id="ARBA00022723"/>
    </source>
</evidence>
<dbReference type="RefSeq" id="WP_008601559.1">
    <property type="nucleotide sequence ID" value="NZ_AMRV01000004.1"/>
</dbReference>
<evidence type="ECO:0000256" key="12">
    <source>
        <dbReference type="SAM" id="MobiDB-lite"/>
    </source>
</evidence>
<evidence type="ECO:0000256" key="1">
    <source>
        <dbReference type="ARBA" id="ARBA00006360"/>
    </source>
</evidence>
<keyword evidence="2 11" id="KW-0808">Transferase</keyword>
<dbReference type="EC" id="2.7.7.7" evidence="11"/>
<evidence type="ECO:0000259" key="13">
    <source>
        <dbReference type="SMART" id="SM00382"/>
    </source>
</evidence>
<dbReference type="AlphaFoldDB" id="M2U4I2"/>
<dbReference type="SMART" id="SM00382">
    <property type="entry name" value="AAA"/>
    <property type="match status" value="1"/>
</dbReference>
<organism evidence="14 15">
    <name type="scientific">Pacificimonas flava</name>
    <dbReference type="NCBI Taxonomy" id="1234595"/>
    <lineage>
        <taxon>Bacteria</taxon>
        <taxon>Pseudomonadati</taxon>
        <taxon>Pseudomonadota</taxon>
        <taxon>Alphaproteobacteria</taxon>
        <taxon>Sphingomonadales</taxon>
        <taxon>Sphingosinicellaceae</taxon>
        <taxon>Pacificimonas</taxon>
    </lineage>
</organism>
<evidence type="ECO:0000256" key="11">
    <source>
        <dbReference type="RuleBase" id="RU364063"/>
    </source>
</evidence>
<dbReference type="Pfam" id="PF12362">
    <property type="entry name" value="DUF3646"/>
    <property type="match status" value="1"/>
</dbReference>
<evidence type="ECO:0000313" key="15">
    <source>
        <dbReference type="Proteomes" id="UP000011717"/>
    </source>
</evidence>
<dbReference type="GO" id="GO:0003887">
    <property type="term" value="F:DNA-directed DNA polymerase activity"/>
    <property type="evidence" value="ECO:0007669"/>
    <property type="project" value="UniProtKB-KW"/>
</dbReference>
<dbReference type="InterPro" id="IPR003593">
    <property type="entry name" value="AAA+_ATPase"/>
</dbReference>
<keyword evidence="5" id="KW-0479">Metal-binding</keyword>
<dbReference type="PATRIC" id="fig|1234595.3.peg.1536"/>
<feature type="domain" description="AAA+ ATPase" evidence="13">
    <location>
        <begin position="64"/>
        <end position="211"/>
    </location>
</feature>
<dbReference type="PANTHER" id="PTHR11669">
    <property type="entry name" value="REPLICATION FACTOR C / DNA POLYMERASE III GAMMA-TAU SUBUNIT"/>
    <property type="match status" value="1"/>
</dbReference>
<reference evidence="14 15" key="1">
    <citation type="journal article" date="2013" name="Genome Announc.">
        <title>Draft Genome Sequence of Strain JLT2015T, Belonging to the Family Sphingomonadaceae of the Alphaproteobacteria.</title>
        <authorList>
            <person name="Tang K."/>
            <person name="Liu K."/>
            <person name="Li S."/>
            <person name="Jiao N."/>
        </authorList>
    </citation>
    <scope>NUCLEOTIDE SEQUENCE [LARGE SCALE GENOMIC DNA]</scope>
    <source>
        <strain evidence="14 15">JLT2015</strain>
    </source>
</reference>
<comment type="catalytic activity">
    <reaction evidence="10 11">
        <text>DNA(n) + a 2'-deoxyribonucleoside 5'-triphosphate = DNA(n+1) + diphosphate</text>
        <dbReference type="Rhea" id="RHEA:22508"/>
        <dbReference type="Rhea" id="RHEA-COMP:17339"/>
        <dbReference type="Rhea" id="RHEA-COMP:17340"/>
        <dbReference type="ChEBI" id="CHEBI:33019"/>
        <dbReference type="ChEBI" id="CHEBI:61560"/>
        <dbReference type="ChEBI" id="CHEBI:173112"/>
        <dbReference type="EC" id="2.7.7.7"/>
    </reaction>
</comment>
<dbReference type="Pfam" id="PF13177">
    <property type="entry name" value="DNA_pol3_delta2"/>
    <property type="match status" value="1"/>
</dbReference>
<dbReference type="InterPro" id="IPR027417">
    <property type="entry name" value="P-loop_NTPase"/>
</dbReference>
<keyword evidence="15" id="KW-1185">Reference proteome</keyword>
<comment type="similarity">
    <text evidence="1 11">Belongs to the DnaX/STICHEL family.</text>
</comment>
<dbReference type="InterPro" id="IPR050238">
    <property type="entry name" value="DNA_Rep/Repair_Clamp_Loader"/>
</dbReference>
<dbReference type="GO" id="GO:0005524">
    <property type="term" value="F:ATP binding"/>
    <property type="evidence" value="ECO:0007669"/>
    <property type="project" value="UniProtKB-KW"/>
</dbReference>
<evidence type="ECO:0000256" key="10">
    <source>
        <dbReference type="ARBA" id="ARBA00049244"/>
    </source>
</evidence>
<dbReference type="GO" id="GO:0046872">
    <property type="term" value="F:metal ion binding"/>
    <property type="evidence" value="ECO:0007669"/>
    <property type="project" value="UniProtKB-KW"/>
</dbReference>
<dbReference type="Gene3D" id="3.40.50.300">
    <property type="entry name" value="P-loop containing nucleotide triphosphate hydrolases"/>
    <property type="match status" value="1"/>
</dbReference>
<keyword evidence="8 11" id="KW-0067">ATP-binding</keyword>
<evidence type="ECO:0000256" key="3">
    <source>
        <dbReference type="ARBA" id="ARBA00022695"/>
    </source>
</evidence>
<evidence type="ECO:0000256" key="8">
    <source>
        <dbReference type="ARBA" id="ARBA00022840"/>
    </source>
</evidence>
<feature type="compositionally biased region" description="Low complexity" evidence="12">
    <location>
        <begin position="418"/>
        <end position="436"/>
    </location>
</feature>
<dbReference type="GO" id="GO:0009360">
    <property type="term" value="C:DNA polymerase III complex"/>
    <property type="evidence" value="ECO:0007669"/>
    <property type="project" value="InterPro"/>
</dbReference>
<accession>M2U4I2</accession>
<keyword evidence="4 11" id="KW-0235">DNA replication</keyword>
<keyword evidence="3 11" id="KW-0548">Nucleotidyltransferase</keyword>
<evidence type="ECO:0000256" key="2">
    <source>
        <dbReference type="ARBA" id="ARBA00022679"/>
    </source>
</evidence>
<dbReference type="NCBIfam" id="NF006585">
    <property type="entry name" value="PRK09111.1"/>
    <property type="match status" value="1"/>
</dbReference>
<dbReference type="CDD" id="cd00009">
    <property type="entry name" value="AAA"/>
    <property type="match status" value="1"/>
</dbReference>
<evidence type="ECO:0000256" key="7">
    <source>
        <dbReference type="ARBA" id="ARBA00022833"/>
    </source>
</evidence>
<evidence type="ECO:0000256" key="4">
    <source>
        <dbReference type="ARBA" id="ARBA00022705"/>
    </source>
</evidence>
<dbReference type="NCBIfam" id="NF004046">
    <property type="entry name" value="PRK05563.1"/>
    <property type="match status" value="1"/>
</dbReference>
<dbReference type="Proteomes" id="UP000011717">
    <property type="component" value="Unassembled WGS sequence"/>
</dbReference>
<dbReference type="PANTHER" id="PTHR11669:SF0">
    <property type="entry name" value="PROTEIN STICHEL-LIKE 2"/>
    <property type="match status" value="1"/>
</dbReference>
<comment type="subunit">
    <text evidence="11">DNA polymerase III contains a core (composed of alpha, epsilon and theta chains) that associates with a tau subunit. This core dimerizes to form the POLIII' complex. PolIII' associates with the gamma complex (composed of gamma, delta, delta', psi and chi chains) and with the beta chain to form the complete DNA polymerase III complex.</text>
</comment>
<evidence type="ECO:0000313" key="14">
    <source>
        <dbReference type="EMBL" id="EMD82937.1"/>
    </source>
</evidence>
<dbReference type="InterPro" id="IPR045085">
    <property type="entry name" value="HLD_clamp_pol_III_gamma_tau"/>
</dbReference>
<comment type="function">
    <text evidence="11">DNA polymerase III is a complex, multichain enzyme responsible for most of the replicative synthesis in bacteria. This DNA polymerase also exhibits 3' to 5' exonuclease activity.</text>
</comment>
<feature type="region of interest" description="Disordered" evidence="12">
    <location>
        <begin position="418"/>
        <end position="440"/>
    </location>
</feature>
<evidence type="ECO:0000256" key="6">
    <source>
        <dbReference type="ARBA" id="ARBA00022741"/>
    </source>
</evidence>
<dbReference type="NCBIfam" id="TIGR02397">
    <property type="entry name" value="dnaX_nterm"/>
    <property type="match status" value="1"/>
</dbReference>
<dbReference type="InterPro" id="IPR008921">
    <property type="entry name" value="DNA_pol3_clamp-load_cplx_C"/>
</dbReference>
<dbReference type="FunFam" id="3.40.50.300:FF:000014">
    <property type="entry name" value="DNA polymerase III subunit gamma/tau"/>
    <property type="match status" value="1"/>
</dbReference>
<dbReference type="GO" id="GO:0006261">
    <property type="term" value="P:DNA-templated DNA replication"/>
    <property type="evidence" value="ECO:0007669"/>
    <property type="project" value="TreeGrafter"/>
</dbReference>
<dbReference type="Pfam" id="PF22608">
    <property type="entry name" value="DNAX_ATPase_lid"/>
    <property type="match status" value="1"/>
</dbReference>
<sequence>MSEFSLESPTEDAVDAPAAEGGRAAPAQPYLVLARKYRPTSFGDLIGQDAMVQTLANAISKDRIAHAFLMTGVRGVGKTSTARLIAKALNCIGPDGKGGPTIDPCGQCEPCRAIGEGRFIDVVEMDAASNTGVDDVREIIDASRYAAVSARYKIYIIDEVHMLSKNAFNALLKTLEEPPAHVKFIMATTEVGKVPVTVLSRTQRFDLKRIPAERLAQHFGEIAAKEGAEIEPDALKLIAGAAEGSVRDGLSLLDQAIAHGSGAITAEAVRGMLGLSDRNRTRDLLARILEGDSKGALGELNAQYTLGVGPDMALEALLETVHSITRMQVGADVDLVTSADGKQKLAEWADQLSASVLHRFWQLLLKGLEEVKRGTMALQTAEMAILRLIHAAQMPDPGALLKALDGAAASSAQAAPAEAPAATAAPTALASPAQAHPAPPRQPVFQGLPKSYDQLLDFFVKAEPKVEAWLHDQVACVGFSETELVLSGRAHDERVRELREEVRREFGVDLSVRFEDVAGAATVQEQKEARAAAERQSVLDDPAVRRVMDIFPAAQLIEYDLTGTEDADGAGVSAHSTQRNAL</sequence>
<keyword evidence="9 11" id="KW-0239">DNA-directed DNA polymerase</keyword>
<dbReference type="InterPro" id="IPR012763">
    <property type="entry name" value="DNA_pol_III_sug/sutau_N"/>
</dbReference>
<name>M2U4I2_9SPHN</name>
<comment type="caution">
    <text evidence="14">The sequence shown here is derived from an EMBL/GenBank/DDBJ whole genome shotgun (WGS) entry which is preliminary data.</text>
</comment>
<keyword evidence="7" id="KW-0862">Zinc</keyword>
<feature type="region of interest" description="Disordered" evidence="12">
    <location>
        <begin position="1"/>
        <end position="21"/>
    </location>
</feature>